<comment type="subcellular location">
    <subcellularLocation>
        <location evidence="1">Cytoplasm</location>
    </subcellularLocation>
</comment>
<dbReference type="FunFam" id="3.30.200.20:FF:000538">
    <property type="entry name" value="Putative Casein kinase I"/>
    <property type="match status" value="1"/>
</dbReference>
<dbReference type="InterPro" id="IPR011009">
    <property type="entry name" value="Kinase-like_dom_sf"/>
</dbReference>
<organism evidence="14 15">
    <name type="scientific">Marchantia polymorpha</name>
    <name type="common">Common liverwort</name>
    <name type="synonym">Marchantia aquatica</name>
    <dbReference type="NCBI Taxonomy" id="3197"/>
    <lineage>
        <taxon>Eukaryota</taxon>
        <taxon>Viridiplantae</taxon>
        <taxon>Streptophyta</taxon>
        <taxon>Embryophyta</taxon>
        <taxon>Marchantiophyta</taxon>
        <taxon>Marchantiopsida</taxon>
        <taxon>Marchantiidae</taxon>
        <taxon>Marchantiales</taxon>
        <taxon>Marchantiaceae</taxon>
        <taxon>Marchantia</taxon>
    </lineage>
</organism>
<dbReference type="Proteomes" id="UP000244005">
    <property type="component" value="Unassembled WGS sequence"/>
</dbReference>
<evidence type="ECO:0000256" key="11">
    <source>
        <dbReference type="ARBA" id="ARBA00024949"/>
    </source>
</evidence>
<evidence type="ECO:0000256" key="2">
    <source>
        <dbReference type="ARBA" id="ARBA00005926"/>
    </source>
</evidence>
<dbReference type="OMA" id="ESRVYKY"/>
<dbReference type="PROSITE" id="PS00108">
    <property type="entry name" value="PROTEIN_KINASE_ST"/>
    <property type="match status" value="1"/>
</dbReference>
<feature type="domain" description="Protein kinase" evidence="13">
    <location>
        <begin position="9"/>
        <end position="278"/>
    </location>
</feature>
<evidence type="ECO:0000256" key="12">
    <source>
        <dbReference type="SAM" id="MobiDB-lite"/>
    </source>
</evidence>
<evidence type="ECO:0000256" key="10">
    <source>
        <dbReference type="ARBA" id="ARBA00022840"/>
    </source>
</evidence>
<dbReference type="SMART" id="SM00220">
    <property type="entry name" value="S_TKc"/>
    <property type="match status" value="1"/>
</dbReference>
<evidence type="ECO:0000256" key="8">
    <source>
        <dbReference type="ARBA" id="ARBA00022741"/>
    </source>
</evidence>
<keyword evidence="6" id="KW-0723">Serine/threonine-protein kinase</keyword>
<feature type="compositionally biased region" description="Low complexity" evidence="12">
    <location>
        <begin position="316"/>
        <end position="330"/>
    </location>
</feature>
<evidence type="ECO:0000256" key="1">
    <source>
        <dbReference type="ARBA" id="ARBA00004496"/>
    </source>
</evidence>
<feature type="compositionally biased region" description="Polar residues" evidence="12">
    <location>
        <begin position="438"/>
        <end position="452"/>
    </location>
</feature>
<keyword evidence="9" id="KW-0418">Kinase</keyword>
<keyword evidence="7" id="KW-0808">Transferase</keyword>
<evidence type="ECO:0000256" key="5">
    <source>
        <dbReference type="ARBA" id="ARBA00022490"/>
    </source>
</evidence>
<keyword evidence="5" id="KW-0963">Cytoplasm</keyword>
<evidence type="ECO:0000256" key="6">
    <source>
        <dbReference type="ARBA" id="ARBA00022527"/>
    </source>
</evidence>
<dbReference type="InterPro" id="IPR000719">
    <property type="entry name" value="Prot_kinase_dom"/>
</dbReference>
<feature type="region of interest" description="Disordered" evidence="12">
    <location>
        <begin position="424"/>
        <end position="478"/>
    </location>
</feature>
<evidence type="ECO:0000256" key="9">
    <source>
        <dbReference type="ARBA" id="ARBA00022777"/>
    </source>
</evidence>
<comment type="similarity">
    <text evidence="2">Belongs to the protein kinase superfamily. CK1 Ser/Thr protein kinase family. Casein kinase I subfamily.</text>
</comment>
<dbReference type="EMBL" id="KZ772815">
    <property type="protein sequence ID" value="PTQ29260.1"/>
    <property type="molecule type" value="Genomic_DNA"/>
</dbReference>
<dbReference type="CDD" id="cd14125">
    <property type="entry name" value="STKc_CK1_delta_epsilon"/>
    <property type="match status" value="1"/>
</dbReference>
<feature type="region of interest" description="Disordered" evidence="12">
    <location>
        <begin position="303"/>
        <end position="406"/>
    </location>
</feature>
<dbReference type="PANTHER" id="PTHR11909">
    <property type="entry name" value="CASEIN KINASE-RELATED"/>
    <property type="match status" value="1"/>
</dbReference>
<dbReference type="FunFam" id="1.10.510.10:FF:000134">
    <property type="entry name" value="Casein kinase I isoform delta-like"/>
    <property type="match status" value="1"/>
</dbReference>
<dbReference type="InterPro" id="IPR008271">
    <property type="entry name" value="Ser/Thr_kinase_AS"/>
</dbReference>
<proteinExistence type="inferred from homology"/>
<dbReference type="GO" id="GO:0005737">
    <property type="term" value="C:cytoplasm"/>
    <property type="evidence" value="ECO:0000318"/>
    <property type="project" value="GO_Central"/>
</dbReference>
<sequence>MEPRVGNKYRLGRKIGSGSFGEIYLGTNIQTNEEVGIKLESIKTKHPQLLYESKLYRILQGGTGIPNIRWFGVEGDYNVLVLDLLGPSLEDLFNFCSRKFSLKTVLMLADQLINRVEYVHSKSFLHRDIKPDNFLMGLGRRANQVYIIDFGLAKKYRDPSTHQHIPYRENKNLTGTARYASINTHLGIEQSRRDDLESLGYVLLYFLRGSLPWQGLKAGTKKQKYEKISEKKMSTAIEALCKSHPSEFASYFHYCRSLRFDDKPDYAYLKRIFRDLFIREGFQFDYVFDWTILKYQQSQIAGAAPRSVPGPGGTSSGATAAVAAADRAAGGQEGRDAQSRNVDAVEGARRRLTTTAIGTGGMTSFGEPPKHKSPGPDETTTKDTGNMGLAEPERMHSSSFLRGGSSSRRAVISTIIRPAVVTEVDSSRTPAKMGPISLRTSAMPRSSPVTSSEPKRTGRDMYPAISGRNPSSSRTSKE</sequence>
<keyword evidence="10" id="KW-0067">ATP-binding</keyword>
<reference evidence="15" key="1">
    <citation type="journal article" date="2017" name="Cell">
        <title>Insights into land plant evolution garnered from the Marchantia polymorpha genome.</title>
        <authorList>
            <person name="Bowman J.L."/>
            <person name="Kohchi T."/>
            <person name="Yamato K.T."/>
            <person name="Jenkins J."/>
            <person name="Shu S."/>
            <person name="Ishizaki K."/>
            <person name="Yamaoka S."/>
            <person name="Nishihama R."/>
            <person name="Nakamura Y."/>
            <person name="Berger F."/>
            <person name="Adam C."/>
            <person name="Aki S.S."/>
            <person name="Althoff F."/>
            <person name="Araki T."/>
            <person name="Arteaga-Vazquez M.A."/>
            <person name="Balasubrmanian S."/>
            <person name="Barry K."/>
            <person name="Bauer D."/>
            <person name="Boehm C.R."/>
            <person name="Briginshaw L."/>
            <person name="Caballero-Perez J."/>
            <person name="Catarino B."/>
            <person name="Chen F."/>
            <person name="Chiyoda S."/>
            <person name="Chovatia M."/>
            <person name="Davies K.M."/>
            <person name="Delmans M."/>
            <person name="Demura T."/>
            <person name="Dierschke T."/>
            <person name="Dolan L."/>
            <person name="Dorantes-Acosta A.E."/>
            <person name="Eklund D.M."/>
            <person name="Florent S.N."/>
            <person name="Flores-Sandoval E."/>
            <person name="Fujiyama A."/>
            <person name="Fukuzawa H."/>
            <person name="Galik B."/>
            <person name="Grimanelli D."/>
            <person name="Grimwood J."/>
            <person name="Grossniklaus U."/>
            <person name="Hamada T."/>
            <person name="Haseloff J."/>
            <person name="Hetherington A.J."/>
            <person name="Higo A."/>
            <person name="Hirakawa Y."/>
            <person name="Hundley H.N."/>
            <person name="Ikeda Y."/>
            <person name="Inoue K."/>
            <person name="Inoue S.I."/>
            <person name="Ishida S."/>
            <person name="Jia Q."/>
            <person name="Kakita M."/>
            <person name="Kanazawa T."/>
            <person name="Kawai Y."/>
            <person name="Kawashima T."/>
            <person name="Kennedy M."/>
            <person name="Kinose K."/>
            <person name="Kinoshita T."/>
            <person name="Kohara Y."/>
            <person name="Koide E."/>
            <person name="Komatsu K."/>
            <person name="Kopischke S."/>
            <person name="Kubo M."/>
            <person name="Kyozuka J."/>
            <person name="Lagercrantz U."/>
            <person name="Lin S.S."/>
            <person name="Lindquist E."/>
            <person name="Lipzen A.M."/>
            <person name="Lu C.W."/>
            <person name="De Luna E."/>
            <person name="Martienssen R.A."/>
            <person name="Minamino N."/>
            <person name="Mizutani M."/>
            <person name="Mizutani M."/>
            <person name="Mochizuki N."/>
            <person name="Monte I."/>
            <person name="Mosher R."/>
            <person name="Nagasaki H."/>
            <person name="Nakagami H."/>
            <person name="Naramoto S."/>
            <person name="Nishitani K."/>
            <person name="Ohtani M."/>
            <person name="Okamoto T."/>
            <person name="Okumura M."/>
            <person name="Phillips J."/>
            <person name="Pollak B."/>
            <person name="Reinders A."/>
            <person name="Rovekamp M."/>
            <person name="Sano R."/>
            <person name="Sawa S."/>
            <person name="Schmid M.W."/>
            <person name="Shirakawa M."/>
            <person name="Solano R."/>
            <person name="Spunde A."/>
            <person name="Suetsugu N."/>
            <person name="Sugano S."/>
            <person name="Sugiyama A."/>
            <person name="Sun R."/>
            <person name="Suzuki Y."/>
            <person name="Takenaka M."/>
            <person name="Takezawa D."/>
            <person name="Tomogane H."/>
            <person name="Tsuzuki M."/>
            <person name="Ueda T."/>
            <person name="Umeda M."/>
            <person name="Ward J.M."/>
            <person name="Watanabe Y."/>
            <person name="Yazaki K."/>
            <person name="Yokoyama R."/>
            <person name="Yoshitake Y."/>
            <person name="Yotsui I."/>
            <person name="Zachgo S."/>
            <person name="Schmutz J."/>
        </authorList>
    </citation>
    <scope>NUCLEOTIDE SEQUENCE [LARGE SCALE GENOMIC DNA]</scope>
    <source>
        <strain evidence="15">Tak-1</strain>
    </source>
</reference>
<dbReference type="InterPro" id="IPR050235">
    <property type="entry name" value="CK1_Ser-Thr_kinase"/>
</dbReference>
<dbReference type="GO" id="GO:0004674">
    <property type="term" value="F:protein serine/threonine kinase activity"/>
    <property type="evidence" value="ECO:0000318"/>
    <property type="project" value="GO_Central"/>
</dbReference>
<dbReference type="EC" id="2.7.11.1" evidence="4"/>
<evidence type="ECO:0000256" key="7">
    <source>
        <dbReference type="ARBA" id="ARBA00022679"/>
    </source>
</evidence>
<evidence type="ECO:0000256" key="3">
    <source>
        <dbReference type="ARBA" id="ARBA00011245"/>
    </source>
</evidence>
<dbReference type="OrthoDB" id="5800476at2759"/>
<accession>A0A2R6W5Y2</accession>
<evidence type="ECO:0000313" key="15">
    <source>
        <dbReference type="Proteomes" id="UP000244005"/>
    </source>
</evidence>
<keyword evidence="8" id="KW-0547">Nucleotide-binding</keyword>
<evidence type="ECO:0000259" key="13">
    <source>
        <dbReference type="PROSITE" id="PS50011"/>
    </source>
</evidence>
<dbReference type="GO" id="GO:0005524">
    <property type="term" value="F:ATP binding"/>
    <property type="evidence" value="ECO:0007669"/>
    <property type="project" value="UniProtKB-KW"/>
</dbReference>
<dbReference type="GO" id="GO:0007165">
    <property type="term" value="P:signal transduction"/>
    <property type="evidence" value="ECO:0000318"/>
    <property type="project" value="GO_Central"/>
</dbReference>
<dbReference type="Gene3D" id="1.10.510.10">
    <property type="entry name" value="Transferase(Phosphotransferase) domain 1"/>
    <property type="match status" value="1"/>
</dbReference>
<comment type="function">
    <text evidence="11">Casein kinases are operationally defined by their preferential utilization of acidic proteins such as caseins as substrates. It can phosphorylate a large number of proteins.</text>
</comment>
<dbReference type="SUPFAM" id="SSF56112">
    <property type="entry name" value="Protein kinase-like (PK-like)"/>
    <property type="match status" value="1"/>
</dbReference>
<feature type="compositionally biased region" description="Low complexity" evidence="12">
    <location>
        <begin position="397"/>
        <end position="406"/>
    </location>
</feature>
<dbReference type="GO" id="GO:0006897">
    <property type="term" value="P:endocytosis"/>
    <property type="evidence" value="ECO:0000318"/>
    <property type="project" value="GO_Central"/>
</dbReference>
<keyword evidence="15" id="KW-1185">Reference proteome</keyword>
<protein>
    <recommendedName>
        <fullName evidence="4">non-specific serine/threonine protein kinase</fullName>
        <ecNumber evidence="4">2.7.11.1</ecNumber>
    </recommendedName>
</protein>
<dbReference type="AlphaFoldDB" id="A0A2R6W5Y2"/>
<evidence type="ECO:0000313" key="14">
    <source>
        <dbReference type="EMBL" id="PTQ29260.1"/>
    </source>
</evidence>
<name>A0A2R6W5Y2_MARPO</name>
<gene>
    <name evidence="14" type="ORF">MARPO_0145s0026</name>
</gene>
<dbReference type="PROSITE" id="PS50011">
    <property type="entry name" value="PROTEIN_KINASE_DOM"/>
    <property type="match status" value="1"/>
</dbReference>
<dbReference type="GO" id="GO:0005634">
    <property type="term" value="C:nucleus"/>
    <property type="evidence" value="ECO:0000318"/>
    <property type="project" value="GO_Central"/>
</dbReference>
<evidence type="ECO:0000256" key="4">
    <source>
        <dbReference type="ARBA" id="ARBA00012513"/>
    </source>
</evidence>
<comment type="subunit">
    <text evidence="3">Monomer.</text>
</comment>
<feature type="compositionally biased region" description="Polar residues" evidence="12">
    <location>
        <begin position="468"/>
        <end position="478"/>
    </location>
</feature>
<dbReference type="Pfam" id="PF00069">
    <property type="entry name" value="Pkinase"/>
    <property type="match status" value="1"/>
</dbReference>
<dbReference type="Gramene" id="Mp6g17600.1">
    <property type="protein sequence ID" value="Mp6g17600.1.cds"/>
    <property type="gene ID" value="Mp6g17600"/>
</dbReference>